<dbReference type="EMBL" id="JBFOLK010000012">
    <property type="protein sequence ID" value="KAL2470594.1"/>
    <property type="molecule type" value="Genomic_DNA"/>
</dbReference>
<dbReference type="AlphaFoldDB" id="A0ABD1Q423"/>
<evidence type="ECO:0000313" key="2">
    <source>
        <dbReference type="Proteomes" id="UP001604336"/>
    </source>
</evidence>
<sequence length="112" mass="12673">MKDISVDRDDSLYLLSMSASNLCKTVTSKDIVVVESSKEKLEKGTRISLCAWKGDEMNKYSEKRIGSSATKLTTTEKSRDKTSSTPAEEVLFFFSYTSLLCRHWLLTLLPNH</sequence>
<reference evidence="2" key="1">
    <citation type="submission" date="2024-07" db="EMBL/GenBank/DDBJ databases">
        <title>Two chromosome-level genome assemblies of Korean endemic species Abeliophyllum distichum and Forsythia ovata (Oleaceae).</title>
        <authorList>
            <person name="Jang H."/>
        </authorList>
    </citation>
    <scope>NUCLEOTIDE SEQUENCE [LARGE SCALE GENOMIC DNA]</scope>
</reference>
<proteinExistence type="predicted"/>
<comment type="caution">
    <text evidence="1">The sequence shown here is derived from an EMBL/GenBank/DDBJ whole genome shotgun (WGS) entry which is preliminary data.</text>
</comment>
<dbReference type="Proteomes" id="UP001604336">
    <property type="component" value="Unassembled WGS sequence"/>
</dbReference>
<keyword evidence="2" id="KW-1185">Reference proteome</keyword>
<organism evidence="1 2">
    <name type="scientific">Abeliophyllum distichum</name>
    <dbReference type="NCBI Taxonomy" id="126358"/>
    <lineage>
        <taxon>Eukaryota</taxon>
        <taxon>Viridiplantae</taxon>
        <taxon>Streptophyta</taxon>
        <taxon>Embryophyta</taxon>
        <taxon>Tracheophyta</taxon>
        <taxon>Spermatophyta</taxon>
        <taxon>Magnoliopsida</taxon>
        <taxon>eudicotyledons</taxon>
        <taxon>Gunneridae</taxon>
        <taxon>Pentapetalae</taxon>
        <taxon>asterids</taxon>
        <taxon>lamiids</taxon>
        <taxon>Lamiales</taxon>
        <taxon>Oleaceae</taxon>
        <taxon>Forsythieae</taxon>
        <taxon>Abeliophyllum</taxon>
    </lineage>
</organism>
<evidence type="ECO:0000313" key="1">
    <source>
        <dbReference type="EMBL" id="KAL2470594.1"/>
    </source>
</evidence>
<gene>
    <name evidence="1" type="ORF">Adt_38730</name>
</gene>
<name>A0ABD1Q423_9LAMI</name>
<protein>
    <submittedName>
        <fullName evidence="1">Uncharacterized protein</fullName>
    </submittedName>
</protein>
<accession>A0ABD1Q423</accession>